<organism evidence="1 2">
    <name type="scientific">Prevotella pectinovora</name>
    <dbReference type="NCBI Taxonomy" id="1602169"/>
    <lineage>
        <taxon>Bacteria</taxon>
        <taxon>Pseudomonadati</taxon>
        <taxon>Bacteroidota</taxon>
        <taxon>Bacteroidia</taxon>
        <taxon>Bacteroidales</taxon>
        <taxon>Prevotellaceae</taxon>
        <taxon>Prevotella</taxon>
    </lineage>
</organism>
<dbReference type="PROSITE" id="PS51257">
    <property type="entry name" value="PROKAR_LIPOPROTEIN"/>
    <property type="match status" value="1"/>
</dbReference>
<keyword evidence="2" id="KW-1185">Reference proteome</keyword>
<evidence type="ECO:0000313" key="1">
    <source>
        <dbReference type="EMBL" id="KIP61358.1"/>
    </source>
</evidence>
<evidence type="ECO:0008006" key="3">
    <source>
        <dbReference type="Google" id="ProtNLM"/>
    </source>
</evidence>
<gene>
    <name evidence="1" type="ORF">ST44_09815</name>
</gene>
<dbReference type="STRING" id="1602171.ST44_09815"/>
<accession>A0A0D0ISL1</accession>
<reference evidence="1 2" key="1">
    <citation type="submission" date="2015-01" db="EMBL/GenBank/DDBJ databases">
        <title>Comparative genomics of non-oral Prevotella species.</title>
        <authorList>
            <person name="Accetto T."/>
            <person name="Nograsek B."/>
            <person name="Avgustin G."/>
        </authorList>
    </citation>
    <scope>NUCLEOTIDE SEQUENCE [LARGE SCALE GENOMIC DNA]</scope>
    <source>
        <strain evidence="1 2">P5-119</strain>
    </source>
</reference>
<proteinExistence type="predicted"/>
<dbReference type="Pfam" id="PF14064">
    <property type="entry name" value="HmuY"/>
    <property type="match status" value="1"/>
</dbReference>
<dbReference type="Proteomes" id="UP000032046">
    <property type="component" value="Unassembled WGS sequence"/>
</dbReference>
<dbReference type="CDD" id="cd12105">
    <property type="entry name" value="HmuY"/>
    <property type="match status" value="1"/>
</dbReference>
<dbReference type="EMBL" id="JXQK01000067">
    <property type="protein sequence ID" value="KIP61358.1"/>
    <property type="molecule type" value="Genomic_DNA"/>
</dbReference>
<comment type="caution">
    <text evidence="1">The sequence shown here is derived from an EMBL/GenBank/DDBJ whole genome shotgun (WGS) entry which is preliminary data.</text>
</comment>
<protein>
    <recommendedName>
        <fullName evidence="3">HmuY protein</fullName>
    </recommendedName>
</protein>
<sequence>MNWNKRNHLKTTVAGLGLMMLTACNGIFDDIYDKPEEIVPAKGQIVMDATSWTDWYYVDLDRLHQLATSGDEAALLKAQTEFEAYPIPMQATGDRVDTPTTADEGKDGKVIATQGKKAGQYMYWFDVFGVGIKNNTFSFFEPTAGQTAPENWTFAVHRNNVRTNGGAVLETTYTSMDELPESSEAFRNMTFTEDEWSENAVWNSQDQMLQGYVPSQGIEVNKVLSSWLSMEIPPMPPSFSLNRHVFILRLKNGSYAALQLENYLSPSGKKCYLTINYKYPY</sequence>
<name>A0A0D0ISL1_9BACT</name>
<dbReference type="InterPro" id="IPR025921">
    <property type="entry name" value="HmuY"/>
</dbReference>
<evidence type="ECO:0000313" key="2">
    <source>
        <dbReference type="Proteomes" id="UP000032046"/>
    </source>
</evidence>
<dbReference type="AlphaFoldDB" id="A0A0D0ISL1"/>